<keyword evidence="1" id="KW-1133">Transmembrane helix</keyword>
<dbReference type="EMBL" id="QOPE01000007">
    <property type="protein sequence ID" value="RCL42068.1"/>
    <property type="molecule type" value="Genomic_DNA"/>
</dbReference>
<keyword evidence="1" id="KW-0472">Membrane</keyword>
<name>A0A368BXM7_9GAMM</name>
<gene>
    <name evidence="2" type="ORF">DBW96_01440</name>
</gene>
<evidence type="ECO:0000313" key="2">
    <source>
        <dbReference type="EMBL" id="RCL42068.1"/>
    </source>
</evidence>
<evidence type="ECO:0000256" key="1">
    <source>
        <dbReference type="SAM" id="Phobius"/>
    </source>
</evidence>
<keyword evidence="1" id="KW-0812">Transmembrane</keyword>
<feature type="transmembrane region" description="Helical" evidence="1">
    <location>
        <begin position="135"/>
        <end position="154"/>
    </location>
</feature>
<organism evidence="2 3">
    <name type="scientific">SAR86 cluster bacterium</name>
    <dbReference type="NCBI Taxonomy" id="2030880"/>
    <lineage>
        <taxon>Bacteria</taxon>
        <taxon>Pseudomonadati</taxon>
        <taxon>Pseudomonadota</taxon>
        <taxon>Gammaproteobacteria</taxon>
        <taxon>SAR86 cluster</taxon>
    </lineage>
</organism>
<reference evidence="2 3" key="1">
    <citation type="journal article" date="2018" name="Microbiome">
        <title>Fine metagenomic profile of the Mediterranean stratified and mixed water columns revealed by assembly and recruitment.</title>
        <authorList>
            <person name="Haro-Moreno J.M."/>
            <person name="Lopez-Perez M."/>
            <person name="De La Torre J.R."/>
            <person name="Picazo A."/>
            <person name="Camacho A."/>
            <person name="Rodriguez-Valera F."/>
        </authorList>
    </citation>
    <scope>NUCLEOTIDE SEQUENCE [LARGE SCALE GENOMIC DNA]</scope>
    <source>
        <strain evidence="2">MED-G82</strain>
    </source>
</reference>
<proteinExistence type="predicted"/>
<accession>A0A368BXM7</accession>
<dbReference type="Proteomes" id="UP000253307">
    <property type="component" value="Unassembled WGS sequence"/>
</dbReference>
<comment type="caution">
    <text evidence="2">The sequence shown here is derived from an EMBL/GenBank/DDBJ whole genome shotgun (WGS) entry which is preliminary data.</text>
</comment>
<protein>
    <submittedName>
        <fullName evidence="2">Uncharacterized protein</fullName>
    </submittedName>
</protein>
<feature type="transmembrane region" description="Helical" evidence="1">
    <location>
        <begin position="12"/>
        <end position="32"/>
    </location>
</feature>
<evidence type="ECO:0000313" key="3">
    <source>
        <dbReference type="Proteomes" id="UP000253307"/>
    </source>
</evidence>
<dbReference type="AlphaFoldDB" id="A0A368BXM7"/>
<feature type="transmembrane region" description="Helical" evidence="1">
    <location>
        <begin position="60"/>
        <end position="85"/>
    </location>
</feature>
<sequence length="162" mass="18649">MFDVVKNRRFQFGCLILSFVCICAFLFIGNRFEINYLDQEYLDQRVILILENMSVLQVSIHLWVTMTLDVIFPIAYGFLFFGILLSNLEGQWKFLAVLPLILIAADLTEGIFQIQLLQAETTEMMIVSYKNKITLIKYFLFLICMGICLLTSMFKLGGSGKT</sequence>